<comment type="caution">
    <text evidence="1">The sequence shown here is derived from an EMBL/GenBank/DDBJ whole genome shotgun (WGS) entry which is preliminary data.</text>
</comment>
<dbReference type="EMBL" id="JAZHXI010000014">
    <property type="protein sequence ID" value="KAL2064337.1"/>
    <property type="molecule type" value="Genomic_DNA"/>
</dbReference>
<evidence type="ECO:0000313" key="2">
    <source>
        <dbReference type="Proteomes" id="UP001595075"/>
    </source>
</evidence>
<sequence>MLRGAGYTAFFATEIDWNKFEEKARTTYITSTVPSIASHLKTLILPAATSDTKSRDNVTMIELDSSTGFAEELKETDRQYVDSLPVGKLLVIGGQGGLSELQAP</sequence>
<organism evidence="1 2">
    <name type="scientific">Oculimacula yallundae</name>
    <dbReference type="NCBI Taxonomy" id="86028"/>
    <lineage>
        <taxon>Eukaryota</taxon>
        <taxon>Fungi</taxon>
        <taxon>Dikarya</taxon>
        <taxon>Ascomycota</taxon>
        <taxon>Pezizomycotina</taxon>
        <taxon>Leotiomycetes</taxon>
        <taxon>Helotiales</taxon>
        <taxon>Ploettnerulaceae</taxon>
        <taxon>Oculimacula</taxon>
    </lineage>
</organism>
<evidence type="ECO:0000313" key="1">
    <source>
        <dbReference type="EMBL" id="KAL2064337.1"/>
    </source>
</evidence>
<proteinExistence type="predicted"/>
<reference evidence="1 2" key="1">
    <citation type="journal article" date="2024" name="Commun. Biol.">
        <title>Comparative genomic analysis of thermophilic fungi reveals convergent evolutionary adaptations and gene losses.</title>
        <authorList>
            <person name="Steindorff A.S."/>
            <person name="Aguilar-Pontes M.V."/>
            <person name="Robinson A.J."/>
            <person name="Andreopoulos B."/>
            <person name="LaButti K."/>
            <person name="Kuo A."/>
            <person name="Mondo S."/>
            <person name="Riley R."/>
            <person name="Otillar R."/>
            <person name="Haridas S."/>
            <person name="Lipzen A."/>
            <person name="Grimwood J."/>
            <person name="Schmutz J."/>
            <person name="Clum A."/>
            <person name="Reid I.D."/>
            <person name="Moisan M.C."/>
            <person name="Butler G."/>
            <person name="Nguyen T.T.M."/>
            <person name="Dewar K."/>
            <person name="Conant G."/>
            <person name="Drula E."/>
            <person name="Henrissat B."/>
            <person name="Hansel C."/>
            <person name="Singer S."/>
            <person name="Hutchinson M.I."/>
            <person name="de Vries R.P."/>
            <person name="Natvig D.O."/>
            <person name="Powell A.J."/>
            <person name="Tsang A."/>
            <person name="Grigoriev I.V."/>
        </authorList>
    </citation>
    <scope>NUCLEOTIDE SEQUENCE [LARGE SCALE GENOMIC DNA]</scope>
    <source>
        <strain evidence="1 2">CBS 494.80</strain>
    </source>
</reference>
<accession>A0ABR4C486</accession>
<protein>
    <submittedName>
        <fullName evidence="1">Uncharacterized protein</fullName>
    </submittedName>
</protein>
<keyword evidence="2" id="KW-1185">Reference proteome</keyword>
<name>A0ABR4C486_9HELO</name>
<gene>
    <name evidence="1" type="ORF">VTL71DRAFT_4831</name>
</gene>
<dbReference type="Proteomes" id="UP001595075">
    <property type="component" value="Unassembled WGS sequence"/>
</dbReference>